<dbReference type="EMBL" id="CACRXK020013564">
    <property type="protein sequence ID" value="CAB4025360.1"/>
    <property type="molecule type" value="Genomic_DNA"/>
</dbReference>
<name>A0A6S7J8P0_PARCT</name>
<gene>
    <name evidence="1" type="ORF">PACLA_8A051963</name>
</gene>
<dbReference type="AlphaFoldDB" id="A0A6S7J8P0"/>
<protein>
    <submittedName>
        <fullName evidence="1">Uncharacterized protein</fullName>
    </submittedName>
</protein>
<evidence type="ECO:0000313" key="1">
    <source>
        <dbReference type="EMBL" id="CAB4025360.1"/>
    </source>
</evidence>
<sequence length="57" mass="6156">MEVQVMKKGLPGHVAAADERDDGCSSCLAWQPLSDQSLNEFLATKNENIGHQNNGTV</sequence>
<organism evidence="1 2">
    <name type="scientific">Paramuricea clavata</name>
    <name type="common">Red gorgonian</name>
    <name type="synonym">Violescent sea-whip</name>
    <dbReference type="NCBI Taxonomy" id="317549"/>
    <lineage>
        <taxon>Eukaryota</taxon>
        <taxon>Metazoa</taxon>
        <taxon>Cnidaria</taxon>
        <taxon>Anthozoa</taxon>
        <taxon>Octocorallia</taxon>
        <taxon>Malacalcyonacea</taxon>
        <taxon>Plexauridae</taxon>
        <taxon>Paramuricea</taxon>
    </lineage>
</organism>
<comment type="caution">
    <text evidence="1">The sequence shown here is derived from an EMBL/GenBank/DDBJ whole genome shotgun (WGS) entry which is preliminary data.</text>
</comment>
<keyword evidence="2" id="KW-1185">Reference proteome</keyword>
<proteinExistence type="predicted"/>
<evidence type="ECO:0000313" key="2">
    <source>
        <dbReference type="Proteomes" id="UP001152795"/>
    </source>
</evidence>
<accession>A0A6S7J8P0</accession>
<dbReference type="Proteomes" id="UP001152795">
    <property type="component" value="Unassembled WGS sequence"/>
</dbReference>
<reference evidence="1" key="1">
    <citation type="submission" date="2020-04" db="EMBL/GenBank/DDBJ databases">
        <authorList>
            <person name="Alioto T."/>
            <person name="Alioto T."/>
            <person name="Gomez Garrido J."/>
        </authorList>
    </citation>
    <scope>NUCLEOTIDE SEQUENCE</scope>
    <source>
        <strain evidence="1">A484AB</strain>
    </source>
</reference>